<dbReference type="SUPFAM" id="SSF53383">
    <property type="entry name" value="PLP-dependent transferases"/>
    <property type="match status" value="1"/>
</dbReference>
<evidence type="ECO:0000313" key="3">
    <source>
        <dbReference type="EMBL" id="SQB40798.1"/>
    </source>
</evidence>
<accession>A0A2X2WJ08</accession>
<dbReference type="InterPro" id="IPR000653">
    <property type="entry name" value="DegT/StrS_aminotransferase"/>
</dbReference>
<dbReference type="Proteomes" id="UP000251584">
    <property type="component" value="Unassembled WGS sequence"/>
</dbReference>
<evidence type="ECO:0000256" key="1">
    <source>
        <dbReference type="ARBA" id="ARBA00022898"/>
    </source>
</evidence>
<dbReference type="Gene3D" id="3.40.640.10">
    <property type="entry name" value="Type I PLP-dependent aspartate aminotransferase-like (Major domain)"/>
    <property type="match status" value="1"/>
</dbReference>
<dbReference type="AlphaFoldDB" id="A0A2X2WJ08"/>
<name>A0A2X2WJ08_CITKO</name>
<dbReference type="EMBL" id="UAVY01000010">
    <property type="protein sequence ID" value="SQB40798.1"/>
    <property type="molecule type" value="Genomic_DNA"/>
</dbReference>
<dbReference type="Pfam" id="PF01041">
    <property type="entry name" value="DegT_DnrJ_EryC1"/>
    <property type="match status" value="1"/>
</dbReference>
<sequence length="74" mass="8140">MKSLCQATPSFLPPTPLCCAGAKIIFVDIRPDTMNIDETLIEAAITDKTRVIVPVHYAGRRLRNGHHYGDCEAS</sequence>
<keyword evidence="1" id="KW-0663">Pyridoxal phosphate</keyword>
<keyword evidence="3" id="KW-0808">Transferase</keyword>
<organism evidence="3 4">
    <name type="scientific">Citrobacter koseri</name>
    <name type="common">Citrobacter diversus</name>
    <dbReference type="NCBI Taxonomy" id="545"/>
    <lineage>
        <taxon>Bacteria</taxon>
        <taxon>Pseudomonadati</taxon>
        <taxon>Pseudomonadota</taxon>
        <taxon>Gammaproteobacteria</taxon>
        <taxon>Enterobacterales</taxon>
        <taxon>Enterobacteriaceae</taxon>
        <taxon>Citrobacter</taxon>
    </lineage>
</organism>
<proteinExistence type="inferred from homology"/>
<dbReference type="InterPro" id="IPR015424">
    <property type="entry name" value="PyrdxlP-dep_Trfase"/>
</dbReference>
<dbReference type="GO" id="GO:0030170">
    <property type="term" value="F:pyridoxal phosphate binding"/>
    <property type="evidence" value="ECO:0007669"/>
    <property type="project" value="TreeGrafter"/>
</dbReference>
<dbReference type="EC" id="2.6.1.-" evidence="3"/>
<dbReference type="InterPro" id="IPR015421">
    <property type="entry name" value="PyrdxlP-dep_Trfase_major"/>
</dbReference>
<protein>
    <submittedName>
        <fullName evidence="3">TDP-4-oxo-6-deoxy-D-glucose transaminase</fullName>
        <ecNumber evidence="3">2.6.1.-</ecNumber>
    </submittedName>
</protein>
<dbReference type="GO" id="GO:0019180">
    <property type="term" value="F:dTDP-4-amino-4,6-dideoxygalactose transaminase activity"/>
    <property type="evidence" value="ECO:0007669"/>
    <property type="project" value="TreeGrafter"/>
</dbReference>
<dbReference type="PANTHER" id="PTHR30244">
    <property type="entry name" value="TRANSAMINASE"/>
    <property type="match status" value="1"/>
</dbReference>
<reference evidence="3 4" key="1">
    <citation type="submission" date="2018-06" db="EMBL/GenBank/DDBJ databases">
        <authorList>
            <consortium name="Pathogen Informatics"/>
            <person name="Doyle S."/>
        </authorList>
    </citation>
    <scope>NUCLEOTIDE SEQUENCE [LARGE SCALE GENOMIC DNA]</scope>
    <source>
        <strain evidence="3 4">NCTC10786</strain>
    </source>
</reference>
<evidence type="ECO:0000256" key="2">
    <source>
        <dbReference type="ARBA" id="ARBA00037999"/>
    </source>
</evidence>
<comment type="similarity">
    <text evidence="2">Belongs to the DegT/DnrJ/EryC1 family.</text>
</comment>
<dbReference type="PANTHER" id="PTHR30244:SF34">
    <property type="entry name" value="DTDP-4-AMINO-4,6-DIDEOXYGALACTOSE TRANSAMINASE"/>
    <property type="match status" value="1"/>
</dbReference>
<dbReference type="GO" id="GO:0000271">
    <property type="term" value="P:polysaccharide biosynthetic process"/>
    <property type="evidence" value="ECO:0007669"/>
    <property type="project" value="TreeGrafter"/>
</dbReference>
<gene>
    <name evidence="3" type="primary">btrR</name>
    <name evidence="3" type="ORF">NCTC10786_05914</name>
</gene>
<evidence type="ECO:0000313" key="4">
    <source>
        <dbReference type="Proteomes" id="UP000251584"/>
    </source>
</evidence>
<keyword evidence="3" id="KW-0032">Aminotransferase</keyword>